<dbReference type="InterPro" id="IPR006045">
    <property type="entry name" value="Cupin_1"/>
</dbReference>
<evidence type="ECO:0000259" key="2">
    <source>
        <dbReference type="SMART" id="SM00835"/>
    </source>
</evidence>
<evidence type="ECO:0000256" key="1">
    <source>
        <dbReference type="ARBA" id="ARBA00022723"/>
    </source>
</evidence>
<dbReference type="InterPro" id="IPR014710">
    <property type="entry name" value="RmlC-like_jellyroll"/>
</dbReference>
<comment type="caution">
    <text evidence="3">The sequence shown here is derived from an EMBL/GenBank/DDBJ whole genome shotgun (WGS) entry which is preliminary data.</text>
</comment>
<dbReference type="PANTHER" id="PTHR35848">
    <property type="entry name" value="OXALATE-BINDING PROTEIN"/>
    <property type="match status" value="1"/>
</dbReference>
<dbReference type="PANTHER" id="PTHR35848:SF6">
    <property type="entry name" value="CUPIN TYPE-2 DOMAIN-CONTAINING PROTEIN"/>
    <property type="match status" value="1"/>
</dbReference>
<proteinExistence type="predicted"/>
<dbReference type="InterPro" id="IPR013096">
    <property type="entry name" value="Cupin_2"/>
</dbReference>
<sequence>MRRTSSKYVRHSDEGELLWLRPPTRSGHVFIKVDPTNTSSARMAMGTQQVEVGGRIPVHRHDSQDEILFVYAGQGTVIVGDERAQFEAGTTVFIPQGVWHGVENTSDKPLQVVWVISPPGLEAMFRDIGTPPGEEAKSLTPEEFAAVAERHGMRVKSH</sequence>
<dbReference type="Gene3D" id="2.60.120.10">
    <property type="entry name" value="Jelly Rolls"/>
    <property type="match status" value="1"/>
</dbReference>
<dbReference type="AlphaFoldDB" id="A0A537JCK5"/>
<name>A0A537JCK5_9BACT</name>
<feature type="domain" description="Cupin type-1" evidence="2">
    <location>
        <begin position="18"/>
        <end position="145"/>
    </location>
</feature>
<dbReference type="SUPFAM" id="SSF51182">
    <property type="entry name" value="RmlC-like cupins"/>
    <property type="match status" value="1"/>
</dbReference>
<keyword evidence="1" id="KW-0479">Metal-binding</keyword>
<organism evidence="3 4">
    <name type="scientific">Candidatus Segetimicrobium genomatis</name>
    <dbReference type="NCBI Taxonomy" id="2569760"/>
    <lineage>
        <taxon>Bacteria</taxon>
        <taxon>Bacillati</taxon>
        <taxon>Candidatus Sysuimicrobiota</taxon>
        <taxon>Candidatus Sysuimicrobiia</taxon>
        <taxon>Candidatus Sysuimicrobiales</taxon>
        <taxon>Candidatus Segetimicrobiaceae</taxon>
        <taxon>Candidatus Segetimicrobium</taxon>
    </lineage>
</organism>
<reference evidence="3 4" key="1">
    <citation type="journal article" date="2019" name="Nat. Microbiol.">
        <title>Mediterranean grassland soil C-N compound turnover is dependent on rainfall and depth, and is mediated by genomically divergent microorganisms.</title>
        <authorList>
            <person name="Diamond S."/>
            <person name="Andeer P.F."/>
            <person name="Li Z."/>
            <person name="Crits-Christoph A."/>
            <person name="Burstein D."/>
            <person name="Anantharaman K."/>
            <person name="Lane K.R."/>
            <person name="Thomas B.C."/>
            <person name="Pan C."/>
            <person name="Northen T.R."/>
            <person name="Banfield J.F."/>
        </authorList>
    </citation>
    <scope>NUCLEOTIDE SEQUENCE [LARGE SCALE GENOMIC DNA]</scope>
    <source>
        <strain evidence="3">NP_7</strain>
    </source>
</reference>
<gene>
    <name evidence="3" type="ORF">E6H04_07110</name>
</gene>
<dbReference type="InterPro" id="IPR011051">
    <property type="entry name" value="RmlC_Cupin_sf"/>
</dbReference>
<protein>
    <submittedName>
        <fullName evidence="3">Cupin domain-containing protein</fullName>
    </submittedName>
</protein>
<dbReference type="EMBL" id="VBAO01000177">
    <property type="protein sequence ID" value="TMI81284.1"/>
    <property type="molecule type" value="Genomic_DNA"/>
</dbReference>
<evidence type="ECO:0000313" key="4">
    <source>
        <dbReference type="Proteomes" id="UP000320048"/>
    </source>
</evidence>
<dbReference type="Pfam" id="PF07883">
    <property type="entry name" value="Cupin_2"/>
    <property type="match status" value="1"/>
</dbReference>
<evidence type="ECO:0000313" key="3">
    <source>
        <dbReference type="EMBL" id="TMI81284.1"/>
    </source>
</evidence>
<accession>A0A537JCK5</accession>
<dbReference type="Proteomes" id="UP000320048">
    <property type="component" value="Unassembled WGS sequence"/>
</dbReference>
<dbReference type="SMART" id="SM00835">
    <property type="entry name" value="Cupin_1"/>
    <property type="match status" value="1"/>
</dbReference>
<dbReference type="InterPro" id="IPR051610">
    <property type="entry name" value="GPI/OXD"/>
</dbReference>
<dbReference type="GO" id="GO:0046872">
    <property type="term" value="F:metal ion binding"/>
    <property type="evidence" value="ECO:0007669"/>
    <property type="project" value="UniProtKB-KW"/>
</dbReference>